<dbReference type="InterPro" id="IPR051121">
    <property type="entry name" value="FAH"/>
</dbReference>
<sequence length="328" mass="36220">MAGSPAFPGIVLGERMVALQALLPFCHNLAKPLYAVDSMRNLLDHWELNRVALEAVMPALYADLELATPSLPWVSLQHLRVHAPIENPRQFFCAGANYRKHVIDLIVDQGRDPGLQNLSKEETRRAAEQAMDERIKHGEPYVFTQPVGSICGPYDDILLQPDVEQPDWELELAVVIGKETFQVSEAEALNYVAGYTIINDISNRELIHRTDMKAIGTDWVMGKGLPTYNPMGPFIVPASQIGDPQHLHVKLSLNGAVMQDEGCSDMIFPVAKLIAYLSSRIRLLPGDILITGSPSGNGSHYGRFLRDGDCLEGEISGIGVMRNRCKAL</sequence>
<keyword evidence="5" id="KW-1185">Reference proteome</keyword>
<dbReference type="Pfam" id="PF01557">
    <property type="entry name" value="FAA_hydrolase"/>
    <property type="match status" value="1"/>
</dbReference>
<accession>A0A1H6AL62</accession>
<dbReference type="AlphaFoldDB" id="A0A1H6AL62"/>
<dbReference type="InterPro" id="IPR011234">
    <property type="entry name" value="Fumarylacetoacetase-like_C"/>
</dbReference>
<reference evidence="4 5" key="1">
    <citation type="submission" date="2016-10" db="EMBL/GenBank/DDBJ databases">
        <authorList>
            <person name="de Groot N.N."/>
        </authorList>
    </citation>
    <scope>NUCLEOTIDE SEQUENCE [LARGE SCALE GENOMIC DNA]</scope>
    <source>
        <strain evidence="4 5">DSM 22012</strain>
    </source>
</reference>
<dbReference type="Gene3D" id="3.90.850.10">
    <property type="entry name" value="Fumarylacetoacetase-like, C-terminal domain"/>
    <property type="match status" value="1"/>
</dbReference>
<gene>
    <name evidence="4" type="ORF">SAMN05444390_10275</name>
</gene>
<dbReference type="PANTHER" id="PTHR42796">
    <property type="entry name" value="FUMARYLACETOACETATE HYDROLASE DOMAIN-CONTAINING PROTEIN 2A-RELATED"/>
    <property type="match status" value="1"/>
</dbReference>
<dbReference type="EMBL" id="FNVQ01000002">
    <property type="protein sequence ID" value="SEG48970.1"/>
    <property type="molecule type" value="Genomic_DNA"/>
</dbReference>
<dbReference type="RefSeq" id="WP_200826753.1">
    <property type="nucleotide sequence ID" value="NZ_FNVQ01000002.1"/>
</dbReference>
<organism evidence="4 5">
    <name type="scientific">Marinobacterium lutimaris</name>
    <dbReference type="NCBI Taxonomy" id="568106"/>
    <lineage>
        <taxon>Bacteria</taxon>
        <taxon>Pseudomonadati</taxon>
        <taxon>Pseudomonadota</taxon>
        <taxon>Gammaproteobacteria</taxon>
        <taxon>Oceanospirillales</taxon>
        <taxon>Oceanospirillaceae</taxon>
        <taxon>Marinobacterium</taxon>
    </lineage>
</organism>
<evidence type="ECO:0000259" key="3">
    <source>
        <dbReference type="Pfam" id="PF01557"/>
    </source>
</evidence>
<dbReference type="PANTHER" id="PTHR42796:SF4">
    <property type="entry name" value="FUMARYLACETOACETATE HYDROLASE DOMAIN-CONTAINING PROTEIN 2A"/>
    <property type="match status" value="1"/>
</dbReference>
<evidence type="ECO:0000313" key="4">
    <source>
        <dbReference type="EMBL" id="SEG48970.1"/>
    </source>
</evidence>
<comment type="similarity">
    <text evidence="1">Belongs to the FAH family.</text>
</comment>
<dbReference type="GO" id="GO:0046872">
    <property type="term" value="F:metal ion binding"/>
    <property type="evidence" value="ECO:0007669"/>
    <property type="project" value="UniProtKB-KW"/>
</dbReference>
<dbReference type="GO" id="GO:0044281">
    <property type="term" value="P:small molecule metabolic process"/>
    <property type="evidence" value="ECO:0007669"/>
    <property type="project" value="UniProtKB-ARBA"/>
</dbReference>
<dbReference type="GO" id="GO:0003824">
    <property type="term" value="F:catalytic activity"/>
    <property type="evidence" value="ECO:0007669"/>
    <property type="project" value="InterPro"/>
</dbReference>
<keyword evidence="2" id="KW-0479">Metal-binding</keyword>
<proteinExistence type="inferred from homology"/>
<evidence type="ECO:0000256" key="1">
    <source>
        <dbReference type="ARBA" id="ARBA00010211"/>
    </source>
</evidence>
<evidence type="ECO:0000256" key="2">
    <source>
        <dbReference type="ARBA" id="ARBA00022723"/>
    </source>
</evidence>
<dbReference type="InterPro" id="IPR036663">
    <property type="entry name" value="Fumarylacetoacetase_C_sf"/>
</dbReference>
<dbReference type="SUPFAM" id="SSF56529">
    <property type="entry name" value="FAH"/>
    <property type="match status" value="1"/>
</dbReference>
<protein>
    <submittedName>
        <fullName evidence="4">2-keto-4-pentenoate hydratase/2-oxohepta-3-ene-1,7-dioic acid hydratase (Catechol pathway)</fullName>
    </submittedName>
</protein>
<feature type="domain" description="Fumarylacetoacetase-like C-terminal" evidence="3">
    <location>
        <begin position="91"/>
        <end position="324"/>
    </location>
</feature>
<dbReference type="Proteomes" id="UP000236745">
    <property type="component" value="Unassembled WGS sequence"/>
</dbReference>
<evidence type="ECO:0000313" key="5">
    <source>
        <dbReference type="Proteomes" id="UP000236745"/>
    </source>
</evidence>
<name>A0A1H6AL62_9GAMM</name>